<keyword evidence="3 12" id="KW-0813">Transport</keyword>
<comment type="caution">
    <text evidence="13">The sequence shown here is derived from an EMBL/GenBank/DDBJ whole genome shotgun (WGS) entry which is preliminary data.</text>
</comment>
<keyword evidence="8 12" id="KW-0249">Electron transport</keyword>
<evidence type="ECO:0000256" key="6">
    <source>
        <dbReference type="ARBA" id="ARBA00022692"/>
    </source>
</evidence>
<feature type="transmembrane region" description="Helical" evidence="12">
    <location>
        <begin position="384"/>
        <end position="405"/>
    </location>
</feature>
<feature type="transmembrane region" description="Helical" evidence="12">
    <location>
        <begin position="20"/>
        <end position="41"/>
    </location>
</feature>
<accession>A0A2T0LVP7</accession>
<proteinExistence type="inferred from homology"/>
<protein>
    <submittedName>
        <fullName evidence="13">Cytochrome bd-I ubiquinol oxidase subunit 1 apoprotein</fullName>
    </submittedName>
</protein>
<gene>
    <name evidence="13" type="ORF">B0I33_105461</name>
</gene>
<dbReference type="Pfam" id="PF01654">
    <property type="entry name" value="Cyt_bd_oxida_I"/>
    <property type="match status" value="1"/>
</dbReference>
<keyword evidence="5 12" id="KW-0349">Heme</keyword>
<feature type="transmembrane region" description="Helical" evidence="12">
    <location>
        <begin position="53"/>
        <end position="71"/>
    </location>
</feature>
<evidence type="ECO:0000256" key="2">
    <source>
        <dbReference type="ARBA" id="ARBA00009819"/>
    </source>
</evidence>
<dbReference type="OrthoDB" id="9807042at2"/>
<dbReference type="PANTHER" id="PTHR30365">
    <property type="entry name" value="CYTOCHROME D UBIQUINOL OXIDASE"/>
    <property type="match status" value="1"/>
</dbReference>
<feature type="transmembrane region" description="Helical" evidence="12">
    <location>
        <begin position="217"/>
        <end position="238"/>
    </location>
</feature>
<dbReference type="GO" id="GO:0070069">
    <property type="term" value="C:cytochrome complex"/>
    <property type="evidence" value="ECO:0007669"/>
    <property type="project" value="UniProtKB-UniRule"/>
</dbReference>
<feature type="transmembrane region" description="Helical" evidence="12">
    <location>
        <begin position="127"/>
        <end position="150"/>
    </location>
</feature>
<comment type="subcellular location">
    <subcellularLocation>
        <location evidence="1">Cell membrane</location>
        <topology evidence="1">Multi-pass membrane protein</topology>
    </subcellularLocation>
</comment>
<feature type="transmembrane region" description="Helical" evidence="12">
    <location>
        <begin position="350"/>
        <end position="372"/>
    </location>
</feature>
<evidence type="ECO:0000256" key="4">
    <source>
        <dbReference type="ARBA" id="ARBA00022475"/>
    </source>
</evidence>
<organism evidence="13 14">
    <name type="scientific">Prauserella shujinwangii</name>
    <dbReference type="NCBI Taxonomy" id="1453103"/>
    <lineage>
        <taxon>Bacteria</taxon>
        <taxon>Bacillati</taxon>
        <taxon>Actinomycetota</taxon>
        <taxon>Actinomycetes</taxon>
        <taxon>Pseudonocardiales</taxon>
        <taxon>Pseudonocardiaceae</taxon>
        <taxon>Prauserella</taxon>
    </lineage>
</organism>
<evidence type="ECO:0000256" key="3">
    <source>
        <dbReference type="ARBA" id="ARBA00022448"/>
    </source>
</evidence>
<dbReference type="Proteomes" id="UP000238362">
    <property type="component" value="Unassembled WGS sequence"/>
</dbReference>
<dbReference type="GO" id="GO:0019646">
    <property type="term" value="P:aerobic electron transport chain"/>
    <property type="evidence" value="ECO:0007669"/>
    <property type="project" value="InterPro"/>
</dbReference>
<keyword evidence="7 12" id="KW-0479">Metal-binding</keyword>
<evidence type="ECO:0000256" key="5">
    <source>
        <dbReference type="ARBA" id="ARBA00022617"/>
    </source>
</evidence>
<dbReference type="InterPro" id="IPR002585">
    <property type="entry name" value="Cyt-d_ubiquinol_oxidase_su_1"/>
</dbReference>
<evidence type="ECO:0000256" key="12">
    <source>
        <dbReference type="PIRNR" id="PIRNR006446"/>
    </source>
</evidence>
<keyword evidence="10 12" id="KW-0408">Iron</keyword>
<dbReference type="EMBL" id="PVNH01000005">
    <property type="protein sequence ID" value="PRX47877.1"/>
    <property type="molecule type" value="Genomic_DNA"/>
</dbReference>
<dbReference type="PIRSF" id="PIRSF006446">
    <property type="entry name" value="Cyt_quinol_oxidase_1"/>
    <property type="match status" value="1"/>
</dbReference>
<feature type="transmembrane region" description="Helical" evidence="12">
    <location>
        <begin position="441"/>
        <end position="463"/>
    </location>
</feature>
<reference evidence="13 14" key="1">
    <citation type="submission" date="2018-03" db="EMBL/GenBank/DDBJ databases">
        <title>Genomic Encyclopedia of Type Strains, Phase III (KMG-III): the genomes of soil and plant-associated and newly described type strains.</title>
        <authorList>
            <person name="Whitman W."/>
        </authorList>
    </citation>
    <scope>NUCLEOTIDE SEQUENCE [LARGE SCALE GENOMIC DNA]</scope>
    <source>
        <strain evidence="13 14">CGMCC 4.7125</strain>
    </source>
</reference>
<evidence type="ECO:0000256" key="7">
    <source>
        <dbReference type="ARBA" id="ARBA00022723"/>
    </source>
</evidence>
<evidence type="ECO:0000256" key="9">
    <source>
        <dbReference type="ARBA" id="ARBA00022989"/>
    </source>
</evidence>
<keyword evidence="14" id="KW-1185">Reference proteome</keyword>
<comment type="similarity">
    <text evidence="2 12">Belongs to the cytochrome ubiquinol oxidase subunit 1 family.</text>
</comment>
<dbReference type="PANTHER" id="PTHR30365:SF15">
    <property type="entry name" value="CYTOCHROME BD UBIQUINOL OXIDASE SUBUNIT 1"/>
    <property type="match status" value="1"/>
</dbReference>
<keyword evidence="4 12" id="KW-1003">Cell membrane</keyword>
<sequence>MDILELARWQFGITTVYHFLMVPLTIGLSVLVAGMQSAWVRTGDVRYLKMTKFWGKLLLVNFAMGVVTGIVQEFQFGMTWNAYSRFVGDVFGAPLAMEGLVAFFVESTFLGLWIFGWDRLPKRVHLACAWAFSLATIASAYFILAANSWMQHPVGVEFTDGRPTMNSIWAVLTNNTVLAAFPHTIAGAFSVAAAFLVGIAAWHLWRRRAAADEHRAVWRSSLRLGAWVGVVAFGALVVSGDVQGKLMFEQQPMKMASAEALCHTEEPASFSILAVGDVTDENCESVKTFTVPALLSFLAHGDLTTEVKGVQDLVGEYQERYGTHYPDDPVLGELAGKPIDYVPNLPVTYWGFRAMIGFGALSAGIGVLALWLTRRGRIPESRWFPRLSLLGIALPFAANSAGWIFTEMGRQPFVVVPNPTGLDGVWMFTAQAVSRLSTGEVWASLLSLTTVYLALGVVEVFLLRKYVRGGVDGVLPPKRSATDDDSDSTDDALAFAY</sequence>
<evidence type="ECO:0000313" key="14">
    <source>
        <dbReference type="Proteomes" id="UP000238362"/>
    </source>
</evidence>
<dbReference type="GO" id="GO:0020037">
    <property type="term" value="F:heme binding"/>
    <property type="evidence" value="ECO:0007669"/>
    <property type="project" value="TreeGrafter"/>
</dbReference>
<evidence type="ECO:0000313" key="13">
    <source>
        <dbReference type="EMBL" id="PRX47877.1"/>
    </source>
</evidence>
<dbReference type="RefSeq" id="WP_106179452.1">
    <property type="nucleotide sequence ID" value="NZ_PVNH01000005.1"/>
</dbReference>
<dbReference type="GO" id="GO:0046872">
    <property type="term" value="F:metal ion binding"/>
    <property type="evidence" value="ECO:0007669"/>
    <property type="project" value="UniProtKB-UniRule"/>
</dbReference>
<keyword evidence="6 12" id="KW-0812">Transmembrane</keyword>
<name>A0A2T0LVP7_9PSEU</name>
<feature type="transmembrane region" description="Helical" evidence="12">
    <location>
        <begin position="91"/>
        <end position="115"/>
    </location>
</feature>
<feature type="transmembrane region" description="Helical" evidence="12">
    <location>
        <begin position="185"/>
        <end position="205"/>
    </location>
</feature>
<keyword evidence="9 12" id="KW-1133">Transmembrane helix</keyword>
<evidence type="ECO:0000256" key="10">
    <source>
        <dbReference type="ARBA" id="ARBA00023004"/>
    </source>
</evidence>
<evidence type="ECO:0000256" key="8">
    <source>
        <dbReference type="ARBA" id="ARBA00022982"/>
    </source>
</evidence>
<evidence type="ECO:0000256" key="1">
    <source>
        <dbReference type="ARBA" id="ARBA00004651"/>
    </source>
</evidence>
<keyword evidence="11 12" id="KW-0472">Membrane</keyword>
<dbReference type="GO" id="GO:0016682">
    <property type="term" value="F:oxidoreductase activity, acting on diphenols and related substances as donors, oxygen as acceptor"/>
    <property type="evidence" value="ECO:0007669"/>
    <property type="project" value="TreeGrafter"/>
</dbReference>
<dbReference type="GO" id="GO:0005886">
    <property type="term" value="C:plasma membrane"/>
    <property type="evidence" value="ECO:0007669"/>
    <property type="project" value="UniProtKB-SubCell"/>
</dbReference>
<dbReference type="AlphaFoldDB" id="A0A2T0LVP7"/>
<dbReference type="GO" id="GO:0009055">
    <property type="term" value="F:electron transfer activity"/>
    <property type="evidence" value="ECO:0007669"/>
    <property type="project" value="UniProtKB-UniRule"/>
</dbReference>
<evidence type="ECO:0000256" key="11">
    <source>
        <dbReference type="ARBA" id="ARBA00023136"/>
    </source>
</evidence>